<dbReference type="Proteomes" id="UP000182915">
    <property type="component" value="Chromosome I"/>
</dbReference>
<dbReference type="InterPro" id="IPR037401">
    <property type="entry name" value="SnoaL-like"/>
</dbReference>
<accession>A0A1H6L0U6</accession>
<dbReference type="SUPFAM" id="SSF54427">
    <property type="entry name" value="NTF2-like"/>
    <property type="match status" value="1"/>
</dbReference>
<protein>
    <submittedName>
        <fullName evidence="2">SnoaL-like domain-containing protein</fullName>
    </submittedName>
</protein>
<name>A0A1H6L0U6_MYCRU</name>
<gene>
    <name evidence="2" type="ORF">SAMN04489835_4010</name>
</gene>
<reference evidence="3" key="1">
    <citation type="submission" date="2016-10" db="EMBL/GenBank/DDBJ databases">
        <authorList>
            <person name="Varghese N."/>
            <person name="Submissions S."/>
        </authorList>
    </citation>
    <scope>NUCLEOTIDE SEQUENCE [LARGE SCALE GENOMIC DNA]</scope>
    <source>
        <strain evidence="3">DSM 45405</strain>
    </source>
</reference>
<dbReference type="EMBL" id="LT629971">
    <property type="protein sequence ID" value="SEH77725.1"/>
    <property type="molecule type" value="Genomic_DNA"/>
</dbReference>
<dbReference type="InterPro" id="IPR032710">
    <property type="entry name" value="NTF2-like_dom_sf"/>
</dbReference>
<dbReference type="Gene3D" id="3.10.450.50">
    <property type="match status" value="1"/>
</dbReference>
<evidence type="ECO:0000259" key="1">
    <source>
        <dbReference type="Pfam" id="PF12680"/>
    </source>
</evidence>
<evidence type="ECO:0000313" key="3">
    <source>
        <dbReference type="Proteomes" id="UP000182915"/>
    </source>
</evidence>
<dbReference type="AlphaFoldDB" id="A0A1H6L0U6"/>
<proteinExistence type="predicted"/>
<dbReference type="RefSeq" id="WP_083408641.1">
    <property type="nucleotide sequence ID" value="NZ_LT629971.1"/>
</dbReference>
<sequence length="125" mass="13846">MTAQAFRRAVEASDLDAAMAQFSDDVVFRSPVVFTPYQGREALRTILAAVMEVFEDFRYVREIGAPESRDHALMFEARVGDKQLEGCDFIRVDDDGAISELTVMVRPLQATLALAEAMKARLTAG</sequence>
<dbReference type="Pfam" id="PF12680">
    <property type="entry name" value="SnoaL_2"/>
    <property type="match status" value="1"/>
</dbReference>
<dbReference type="STRING" id="370526.SAMN04489835_4010"/>
<keyword evidence="3" id="KW-1185">Reference proteome</keyword>
<organism evidence="2 3">
    <name type="scientific">Mycolicibacterium rutilum</name>
    <name type="common">Mycobacterium rutilum</name>
    <dbReference type="NCBI Taxonomy" id="370526"/>
    <lineage>
        <taxon>Bacteria</taxon>
        <taxon>Bacillati</taxon>
        <taxon>Actinomycetota</taxon>
        <taxon>Actinomycetes</taxon>
        <taxon>Mycobacteriales</taxon>
        <taxon>Mycobacteriaceae</taxon>
        <taxon>Mycolicibacterium</taxon>
    </lineage>
</organism>
<evidence type="ECO:0000313" key="2">
    <source>
        <dbReference type="EMBL" id="SEH77725.1"/>
    </source>
</evidence>
<feature type="domain" description="SnoaL-like" evidence="1">
    <location>
        <begin position="4"/>
        <end position="100"/>
    </location>
</feature>